<evidence type="ECO:0000313" key="5">
    <source>
        <dbReference type="EMBL" id="WWF02326.1"/>
    </source>
</evidence>
<keyword evidence="3" id="KW-1133">Transmembrane helix</keyword>
<keyword evidence="6" id="KW-1185">Reference proteome</keyword>
<keyword evidence="3" id="KW-0812">Transmembrane</keyword>
<dbReference type="RefSeq" id="WP_232470739.1">
    <property type="nucleotide sequence ID" value="NZ_CP104311.1"/>
</dbReference>
<feature type="transmembrane region" description="Helical" evidence="3">
    <location>
        <begin position="163"/>
        <end position="182"/>
    </location>
</feature>
<evidence type="ECO:0000256" key="3">
    <source>
        <dbReference type="SAM" id="Phobius"/>
    </source>
</evidence>
<dbReference type="InterPro" id="IPR050469">
    <property type="entry name" value="Diguanylate_Cyclase"/>
</dbReference>
<feature type="transmembrane region" description="Helical" evidence="3">
    <location>
        <begin position="135"/>
        <end position="157"/>
    </location>
</feature>
<evidence type="ECO:0000256" key="1">
    <source>
        <dbReference type="ARBA" id="ARBA00012528"/>
    </source>
</evidence>
<accession>A0ABZ2F7Q2</accession>
<dbReference type="SMART" id="SM00267">
    <property type="entry name" value="GGDEF"/>
    <property type="match status" value="1"/>
</dbReference>
<dbReference type="SUPFAM" id="SSF55073">
    <property type="entry name" value="Nucleotide cyclase"/>
    <property type="match status" value="1"/>
</dbReference>
<name>A0ABZ2F7Q2_METCP</name>
<dbReference type="InterPro" id="IPR029787">
    <property type="entry name" value="Nucleotide_cyclase"/>
</dbReference>
<keyword evidence="3" id="KW-0472">Membrane</keyword>
<dbReference type="Pfam" id="PF00990">
    <property type="entry name" value="GGDEF"/>
    <property type="match status" value="1"/>
</dbReference>
<dbReference type="PANTHER" id="PTHR45138">
    <property type="entry name" value="REGULATORY COMPONENTS OF SENSORY TRANSDUCTION SYSTEM"/>
    <property type="match status" value="1"/>
</dbReference>
<feature type="transmembrane region" description="Helical" evidence="3">
    <location>
        <begin position="194"/>
        <end position="212"/>
    </location>
</feature>
<feature type="transmembrane region" description="Helical" evidence="3">
    <location>
        <begin position="290"/>
        <end position="311"/>
    </location>
</feature>
<dbReference type="NCBIfam" id="TIGR00254">
    <property type="entry name" value="GGDEF"/>
    <property type="match status" value="1"/>
</dbReference>
<feature type="transmembrane region" description="Helical" evidence="3">
    <location>
        <begin position="224"/>
        <end position="242"/>
    </location>
</feature>
<dbReference type="EC" id="2.7.7.65" evidence="1"/>
<dbReference type="EMBL" id="CP104311">
    <property type="protein sequence ID" value="WWF02326.1"/>
    <property type="molecule type" value="Genomic_DNA"/>
</dbReference>
<gene>
    <name evidence="5" type="ORF">N4J17_01550</name>
</gene>
<dbReference type="Proteomes" id="UP001359308">
    <property type="component" value="Chromosome"/>
</dbReference>
<dbReference type="CDD" id="cd01949">
    <property type="entry name" value="GGDEF"/>
    <property type="match status" value="1"/>
</dbReference>
<dbReference type="InterPro" id="IPR043128">
    <property type="entry name" value="Rev_trsase/Diguanyl_cyclase"/>
</dbReference>
<feature type="domain" description="GGDEF" evidence="4">
    <location>
        <begin position="352"/>
        <end position="483"/>
    </location>
</feature>
<evidence type="ECO:0000313" key="6">
    <source>
        <dbReference type="Proteomes" id="UP001359308"/>
    </source>
</evidence>
<dbReference type="PROSITE" id="PS50887">
    <property type="entry name" value="GGDEF"/>
    <property type="match status" value="1"/>
</dbReference>
<feature type="transmembrane region" description="Helical" evidence="3">
    <location>
        <begin position="102"/>
        <end position="123"/>
    </location>
</feature>
<evidence type="ECO:0000259" key="4">
    <source>
        <dbReference type="PROSITE" id="PS50887"/>
    </source>
</evidence>
<organism evidence="5 6">
    <name type="scientific">Methylococcus capsulatus</name>
    <dbReference type="NCBI Taxonomy" id="414"/>
    <lineage>
        <taxon>Bacteria</taxon>
        <taxon>Pseudomonadati</taxon>
        <taxon>Pseudomonadota</taxon>
        <taxon>Gammaproteobacteria</taxon>
        <taxon>Methylococcales</taxon>
        <taxon>Methylococcaceae</taxon>
        <taxon>Methylococcus</taxon>
    </lineage>
</organism>
<protein>
    <recommendedName>
        <fullName evidence="1">diguanylate cyclase</fullName>
        <ecNumber evidence="1">2.7.7.65</ecNumber>
    </recommendedName>
</protein>
<evidence type="ECO:0000256" key="2">
    <source>
        <dbReference type="ARBA" id="ARBA00034247"/>
    </source>
</evidence>
<comment type="catalytic activity">
    <reaction evidence="2">
        <text>2 GTP = 3',3'-c-di-GMP + 2 diphosphate</text>
        <dbReference type="Rhea" id="RHEA:24898"/>
        <dbReference type="ChEBI" id="CHEBI:33019"/>
        <dbReference type="ChEBI" id="CHEBI:37565"/>
        <dbReference type="ChEBI" id="CHEBI:58805"/>
        <dbReference type="EC" id="2.7.7.65"/>
    </reaction>
</comment>
<dbReference type="PANTHER" id="PTHR45138:SF9">
    <property type="entry name" value="DIGUANYLATE CYCLASE DGCM-RELATED"/>
    <property type="match status" value="1"/>
</dbReference>
<reference evidence="5 6" key="1">
    <citation type="submission" date="2022-09" db="EMBL/GenBank/DDBJ databases">
        <authorList>
            <person name="Giprobiosintez L."/>
        </authorList>
    </citation>
    <scope>NUCLEOTIDE SEQUENCE [LARGE SCALE GENOMIC DNA]</scope>
    <source>
        <strain evidence="6">VKPM-B-12549 (GBS-15)</strain>
    </source>
</reference>
<feature type="transmembrane region" description="Helical" evidence="3">
    <location>
        <begin position="249"/>
        <end position="270"/>
    </location>
</feature>
<sequence length="483" mass="52594">MRRLSPGAENGVASPCVIEPSGNNLSANALYLAHRVGTCFKLRKSEQALCEAAFFGRQGFQESGEPVSAHFAAVEFVACRRREADGAFPLQALLIRADMDPYTLYTLLTLASVGKAGVILLVAPQYPARITRAMHSWALGGLMTGMNFALFILAGRALVPEPVALGGAVTLAIGGTLLVFVAVQELRERAYSKFALLGVFVLTAVSNVYTLYAGYDKLRISTNSAWAAAVFFMIASALLRPAPPSGRSIYRVTGVLALAISVVLAIRAVNPLILGAPIVHPMDENWVQQLTYSAMLVGNVLGSLCFGLIVAEELNAELHQLASFDSLTRIYNRRVFENLATDELLRARSKREPVSLLMIDIDHFKQVNDRHGHAAGDAALVRVAETMEESLRHRDLFCRYGGEEFGVLLPATTQEQAQRIADRLRLATMHAGFRYGEEAISLTVSIGVTCIDRPPYDLSLLKHSADRALYHAKQNGRNRVAVV</sequence>
<dbReference type="Gene3D" id="3.30.70.270">
    <property type="match status" value="1"/>
</dbReference>
<proteinExistence type="predicted"/>
<dbReference type="InterPro" id="IPR000160">
    <property type="entry name" value="GGDEF_dom"/>
</dbReference>